<evidence type="ECO:0000256" key="1">
    <source>
        <dbReference type="SAM" id="Phobius"/>
    </source>
</evidence>
<dbReference type="AlphaFoldDB" id="L0AA06"/>
<dbReference type="InParanoid" id="L0AA06"/>
<dbReference type="STRING" id="1056495.Calag_1011"/>
<keyword evidence="1" id="KW-0812">Transmembrane</keyword>
<keyword evidence="3" id="KW-1185">Reference proteome</keyword>
<evidence type="ECO:0000313" key="2">
    <source>
        <dbReference type="EMBL" id="AFZ70733.1"/>
    </source>
</evidence>
<keyword evidence="1" id="KW-0472">Membrane</keyword>
<protein>
    <submittedName>
        <fullName evidence="2">Uncharacterized protein</fullName>
    </submittedName>
</protein>
<gene>
    <name evidence="2" type="ordered locus">Calag_1011</name>
</gene>
<name>L0AA06_CALLD</name>
<evidence type="ECO:0000313" key="3">
    <source>
        <dbReference type="Proteomes" id="UP000010469"/>
    </source>
</evidence>
<organism evidence="2 3">
    <name type="scientific">Caldisphaera lagunensis (strain DSM 15908 / JCM 11604 / ANMR 0165 / IC-154)</name>
    <dbReference type="NCBI Taxonomy" id="1056495"/>
    <lineage>
        <taxon>Archaea</taxon>
        <taxon>Thermoproteota</taxon>
        <taxon>Thermoprotei</taxon>
        <taxon>Acidilobales</taxon>
        <taxon>Caldisphaeraceae</taxon>
        <taxon>Caldisphaera</taxon>
    </lineage>
</organism>
<feature type="transmembrane region" description="Helical" evidence="1">
    <location>
        <begin position="75"/>
        <end position="95"/>
    </location>
</feature>
<proteinExistence type="predicted"/>
<dbReference type="KEGG" id="clg:Calag_1011"/>
<dbReference type="HOGENOM" id="CLU_1922670_0_0_2"/>
<dbReference type="Proteomes" id="UP000010469">
    <property type="component" value="Chromosome"/>
</dbReference>
<keyword evidence="1" id="KW-1133">Transmembrane helix</keyword>
<accession>L0AA06</accession>
<reference evidence="3" key="1">
    <citation type="submission" date="2012-03" db="EMBL/GenBank/DDBJ databases">
        <title>Complete genome of Caldisphaera lagunensis DSM 15908.</title>
        <authorList>
            <person name="Lucas S."/>
            <person name="Copeland A."/>
            <person name="Lapidus A."/>
            <person name="Glavina del Rio T."/>
            <person name="Dalin E."/>
            <person name="Tice H."/>
            <person name="Bruce D."/>
            <person name="Goodwin L."/>
            <person name="Pitluck S."/>
            <person name="Peters L."/>
            <person name="Mikhailova N."/>
            <person name="Teshima H."/>
            <person name="Kyrpides N."/>
            <person name="Mavromatis K."/>
            <person name="Ivanova N."/>
            <person name="Brettin T."/>
            <person name="Detter J.C."/>
            <person name="Han C."/>
            <person name="Larimer F."/>
            <person name="Land M."/>
            <person name="Hauser L."/>
            <person name="Markowitz V."/>
            <person name="Cheng J.-F."/>
            <person name="Hugenholtz P."/>
            <person name="Woyke T."/>
            <person name="Wu D."/>
            <person name="Spring S."/>
            <person name="Schroeder M."/>
            <person name="Brambilla E."/>
            <person name="Klenk H.-P."/>
            <person name="Eisen J.A."/>
        </authorList>
    </citation>
    <scope>NUCLEOTIDE SEQUENCE [LARGE SCALE GENOMIC DNA]</scope>
    <source>
        <strain evidence="3">DSM 15908 / JCM 11604 / IC-154</strain>
    </source>
</reference>
<feature type="transmembrane region" description="Helical" evidence="1">
    <location>
        <begin position="42"/>
        <end position="63"/>
    </location>
</feature>
<sequence length="131" mass="15137">MIEGSVTSYVKQQNKVIVYLSNGKSIEYENAELYITKKRINFIRAIFSLIFFSLISFSIIYYLPPWKLYGLKPGIQFAFSLALFAILVASLYSIYISADSLRKYPILIIKLNGEIHEYLLLSKYKNQESKG</sequence>
<dbReference type="EMBL" id="CP003378">
    <property type="protein sequence ID" value="AFZ70733.1"/>
    <property type="molecule type" value="Genomic_DNA"/>
</dbReference>